<feature type="domain" description="Protein kinase" evidence="13">
    <location>
        <begin position="816"/>
        <end position="1073"/>
    </location>
</feature>
<dbReference type="InterPro" id="IPR008271">
    <property type="entry name" value="Ser/Thr_kinase_AS"/>
</dbReference>
<evidence type="ECO:0000313" key="15">
    <source>
        <dbReference type="Proteomes" id="UP000094236"/>
    </source>
</evidence>
<evidence type="ECO:0000256" key="8">
    <source>
        <dbReference type="ARBA" id="ARBA00022777"/>
    </source>
</evidence>
<comment type="subcellular location">
    <subcellularLocation>
        <location evidence="1">Cytoplasm</location>
    </subcellularLocation>
</comment>
<evidence type="ECO:0000256" key="9">
    <source>
        <dbReference type="ARBA" id="ARBA00022840"/>
    </source>
</evidence>
<dbReference type="GO" id="GO:0005524">
    <property type="term" value="F:ATP binding"/>
    <property type="evidence" value="ECO:0007669"/>
    <property type="project" value="UniProtKB-KW"/>
</dbReference>
<dbReference type="Gene3D" id="1.10.510.10">
    <property type="entry name" value="Transferase(Phosphotransferase) domain 1"/>
    <property type="match status" value="1"/>
</dbReference>
<keyword evidence="3" id="KW-0963">Cytoplasm</keyword>
<dbReference type="EMBL" id="KV454015">
    <property type="protein sequence ID" value="ODV94687.1"/>
    <property type="molecule type" value="Genomic_DNA"/>
</dbReference>
<name>A0A1E4TSH0_PACTA</name>
<dbReference type="PANTHER" id="PTHR24346">
    <property type="entry name" value="MAP/MICROTUBULE AFFINITY-REGULATING KINASE"/>
    <property type="match status" value="1"/>
</dbReference>
<keyword evidence="9" id="KW-0067">ATP-binding</keyword>
<reference evidence="15" key="1">
    <citation type="submission" date="2016-05" db="EMBL/GenBank/DDBJ databases">
        <title>Comparative genomics of biotechnologically important yeasts.</title>
        <authorList>
            <consortium name="DOE Joint Genome Institute"/>
            <person name="Riley R."/>
            <person name="Haridas S."/>
            <person name="Wolfe K.H."/>
            <person name="Lopes M.R."/>
            <person name="Hittinger C.T."/>
            <person name="Goker M."/>
            <person name="Salamov A."/>
            <person name="Wisecaver J."/>
            <person name="Long T.M."/>
            <person name="Aerts A.L."/>
            <person name="Barry K."/>
            <person name="Choi C."/>
            <person name="Clum A."/>
            <person name="Coughlan A.Y."/>
            <person name="Deshpande S."/>
            <person name="Douglass A.P."/>
            <person name="Hanson S.J."/>
            <person name="Klenk H.-P."/>
            <person name="Labutti K."/>
            <person name="Lapidus A."/>
            <person name="Lindquist E."/>
            <person name="Lipzen A."/>
            <person name="Meier-Kolthoff J.P."/>
            <person name="Ohm R.A."/>
            <person name="Otillar R.P."/>
            <person name="Pangilinan J."/>
            <person name="Peng Y."/>
            <person name="Rokas A."/>
            <person name="Rosa C.A."/>
            <person name="Scheuner C."/>
            <person name="Sibirny A.A."/>
            <person name="Slot J.C."/>
            <person name="Stielow J.B."/>
            <person name="Sun H."/>
            <person name="Kurtzman C.P."/>
            <person name="Blackwell M."/>
            <person name="Grigoriev I.V."/>
            <person name="Jeffries T.W."/>
        </authorList>
    </citation>
    <scope>NUCLEOTIDE SEQUENCE [LARGE SCALE GENOMIC DNA]</scope>
    <source>
        <strain evidence="15">NRRL Y-2460</strain>
    </source>
</reference>
<feature type="compositionally biased region" description="Polar residues" evidence="12">
    <location>
        <begin position="699"/>
        <end position="712"/>
    </location>
</feature>
<dbReference type="InterPro" id="IPR000719">
    <property type="entry name" value="Prot_kinase_dom"/>
</dbReference>
<dbReference type="GO" id="GO:0035556">
    <property type="term" value="P:intracellular signal transduction"/>
    <property type="evidence" value="ECO:0007669"/>
    <property type="project" value="TreeGrafter"/>
</dbReference>
<dbReference type="GO" id="GO:0005829">
    <property type="term" value="C:cytosol"/>
    <property type="evidence" value="ECO:0007669"/>
    <property type="project" value="TreeGrafter"/>
</dbReference>
<dbReference type="GO" id="GO:0045719">
    <property type="term" value="P:negative regulation of glycogen biosynthetic process"/>
    <property type="evidence" value="ECO:0007669"/>
    <property type="project" value="TreeGrafter"/>
</dbReference>
<dbReference type="GO" id="GO:0005634">
    <property type="term" value="C:nucleus"/>
    <property type="evidence" value="ECO:0007669"/>
    <property type="project" value="TreeGrafter"/>
</dbReference>
<keyword evidence="8" id="KW-0418">Kinase</keyword>
<accession>A0A1E4TSH0</accession>
<evidence type="ECO:0000313" key="14">
    <source>
        <dbReference type="EMBL" id="ODV94687.1"/>
    </source>
</evidence>
<gene>
    <name evidence="14" type="ORF">PACTADRAFT_76304</name>
</gene>
<dbReference type="Pfam" id="PF00069">
    <property type="entry name" value="Pkinase"/>
    <property type="match status" value="1"/>
</dbReference>
<evidence type="ECO:0000256" key="10">
    <source>
        <dbReference type="ARBA" id="ARBA00047899"/>
    </source>
</evidence>
<dbReference type="FunFam" id="1.10.510.10:FF:000320">
    <property type="entry name" value="Serine/threonine protein kinase"/>
    <property type="match status" value="1"/>
</dbReference>
<dbReference type="PANTHER" id="PTHR24346:SF51">
    <property type="entry name" value="PAS DOMAIN-CONTAINING SERINE_THREONINE-PROTEIN KINASE"/>
    <property type="match status" value="1"/>
</dbReference>
<dbReference type="InterPro" id="IPR011009">
    <property type="entry name" value="Kinase-like_dom_sf"/>
</dbReference>
<dbReference type="CDD" id="cd14004">
    <property type="entry name" value="STKc_PASK"/>
    <property type="match status" value="1"/>
</dbReference>
<dbReference type="STRING" id="669874.A0A1E4TSH0"/>
<comment type="catalytic activity">
    <reaction evidence="11">
        <text>L-seryl-[protein] + ATP = O-phospho-L-seryl-[protein] + ADP + H(+)</text>
        <dbReference type="Rhea" id="RHEA:17989"/>
        <dbReference type="Rhea" id="RHEA-COMP:9863"/>
        <dbReference type="Rhea" id="RHEA-COMP:11604"/>
        <dbReference type="ChEBI" id="CHEBI:15378"/>
        <dbReference type="ChEBI" id="CHEBI:29999"/>
        <dbReference type="ChEBI" id="CHEBI:30616"/>
        <dbReference type="ChEBI" id="CHEBI:83421"/>
        <dbReference type="ChEBI" id="CHEBI:456216"/>
        <dbReference type="EC" id="2.7.11.1"/>
    </reaction>
</comment>
<dbReference type="SMART" id="SM00220">
    <property type="entry name" value="S_TKc"/>
    <property type="match status" value="1"/>
</dbReference>
<comment type="catalytic activity">
    <reaction evidence="10">
        <text>L-threonyl-[protein] + ATP = O-phospho-L-threonyl-[protein] + ADP + H(+)</text>
        <dbReference type="Rhea" id="RHEA:46608"/>
        <dbReference type="Rhea" id="RHEA-COMP:11060"/>
        <dbReference type="Rhea" id="RHEA-COMP:11605"/>
        <dbReference type="ChEBI" id="CHEBI:15378"/>
        <dbReference type="ChEBI" id="CHEBI:30013"/>
        <dbReference type="ChEBI" id="CHEBI:30616"/>
        <dbReference type="ChEBI" id="CHEBI:61977"/>
        <dbReference type="ChEBI" id="CHEBI:456216"/>
        <dbReference type="EC" id="2.7.11.1"/>
    </reaction>
</comment>
<evidence type="ECO:0000256" key="2">
    <source>
        <dbReference type="ARBA" id="ARBA00012513"/>
    </source>
</evidence>
<dbReference type="GO" id="GO:0004674">
    <property type="term" value="F:protein serine/threonine kinase activity"/>
    <property type="evidence" value="ECO:0007669"/>
    <property type="project" value="UniProtKB-KW"/>
</dbReference>
<evidence type="ECO:0000256" key="1">
    <source>
        <dbReference type="ARBA" id="ARBA00004496"/>
    </source>
</evidence>
<dbReference type="SUPFAM" id="SSF56112">
    <property type="entry name" value="Protein kinase-like (PK-like)"/>
    <property type="match status" value="1"/>
</dbReference>
<dbReference type="Gene3D" id="3.30.200.20">
    <property type="entry name" value="Phosphorylase Kinase, domain 1"/>
    <property type="match status" value="1"/>
</dbReference>
<keyword evidence="15" id="KW-1185">Reference proteome</keyword>
<evidence type="ECO:0000256" key="7">
    <source>
        <dbReference type="ARBA" id="ARBA00022741"/>
    </source>
</evidence>
<evidence type="ECO:0000256" key="6">
    <source>
        <dbReference type="ARBA" id="ARBA00022679"/>
    </source>
</evidence>
<feature type="region of interest" description="Disordered" evidence="12">
    <location>
        <begin position="691"/>
        <end position="717"/>
    </location>
</feature>
<dbReference type="Proteomes" id="UP000094236">
    <property type="component" value="Unassembled WGS sequence"/>
</dbReference>
<dbReference type="FunFam" id="3.30.200.20:FF:000314">
    <property type="entry name" value="Serine/threonine protein kinase"/>
    <property type="match status" value="1"/>
</dbReference>
<dbReference type="PROSITE" id="PS00108">
    <property type="entry name" value="PROTEIN_KINASE_ST"/>
    <property type="match status" value="1"/>
</dbReference>
<feature type="region of interest" description="Disordered" evidence="12">
    <location>
        <begin position="734"/>
        <end position="763"/>
    </location>
</feature>
<protein>
    <recommendedName>
        <fullName evidence="2">non-specific serine/threonine protein kinase</fullName>
        <ecNumber evidence="2">2.7.11.1</ecNumber>
    </recommendedName>
</protein>
<keyword evidence="7" id="KW-0547">Nucleotide-binding</keyword>
<proteinExistence type="predicted"/>
<dbReference type="AlphaFoldDB" id="A0A1E4TSH0"/>
<keyword evidence="6" id="KW-0808">Transferase</keyword>
<evidence type="ECO:0000256" key="4">
    <source>
        <dbReference type="ARBA" id="ARBA00022527"/>
    </source>
</evidence>
<dbReference type="GO" id="GO:0060917">
    <property type="term" value="P:regulation of (1-&gt;6)-beta-D-glucan biosynthetic process"/>
    <property type="evidence" value="ECO:0007669"/>
    <property type="project" value="UniProtKB-ARBA"/>
</dbReference>
<sequence length="1076" mass="121190">MGISNTDLSEILRFPRESPQAYSYAQLSPNSLALRLNVLKRSLEIMIERPELFSSLSSIHQESASKSVNNCNNNNNNNNSLNGITGAEMIKSPTRNSISNIYEEDGNTVKVESGASAAALSALFKQHLPNYSSRPGTPTPSRKVSLDNGFGKSVESLNETTYDLKDVIRLLENKQIIDVRRSNSSGMVNELHDLSLSNLRTDNSRQIDLQIRLLHALATPFLENVVSSTQSQSSNARRQLYSSSTSTLALSSLQQQQQQLQENASMQSPTNLYFHSMSTNKKTTPQAIFTCEVKDPWTMKAANDMACLMFGVSKSSLKSFRLMDLIAPRSRDFVRSKLLNHRGNQVFTGEIVAIARPDNAMAWTSLWAKIKNDLIILIFDQVPCDSIDIVMERKKGSISYVIKSYIEKSGDSLFHAEEVCGKNVGEIINCIDKDIEELESGVGCPFANSNVVSSKIKETRYYTLSVNDIAIPSVITSITLDDGYDTESSLVKLNIHALHYMAGTFVISSRDFSILSYNSAIAKNLFGHGELSNKSIDHLLPNFSALLNEALAREPSLKDQCGLVLPEHFFRKLSAQISSGFDETKAEYLFLNSNGIDGLHRDGKIFKVDVQLRVCNSQSFVVWITYSRSVSAKSSKNDNQRSEKPRIHFDNVVGGRSNFSDIGEDCARQNINGRQTDREIDLPSQMDLFPENDNEIASCGSSNDALSRSNSTKLEDIHKPNTSFDLKIEKLKHRHLSSSDSSTTTSLNKHSNKQQQQQQQQRDMKLVELNGKICPIYNESELLEMENEELKSIKSKSSLWPKEVGLKRREKKLSDFVILKNMGEGAYGKVVQAQHKDDPFYKLIIKCIVKERILVDTWVRDRKLGTVPSEIQIMVTLNHNPHPNIMRIVDFFEDQQYYYLEIPQHGDPPAIDLFDLIEIHSSMIELECRYIFRQIVSAMNHLHKNGVVHRDVKDENIIVDTKGIVKLIDFGSAAYVKNGPFDVFVGTIDYAAPEVLNGKPYEGKPQDVWATGVLLYTLLYKENPFYNVDEIMEGELRIPYVVSEGATSLIKKILNRDIEKRPTMQEILEHEWLISI</sequence>
<evidence type="ECO:0000259" key="13">
    <source>
        <dbReference type="PROSITE" id="PS50011"/>
    </source>
</evidence>
<evidence type="ECO:0000256" key="3">
    <source>
        <dbReference type="ARBA" id="ARBA00022490"/>
    </source>
</evidence>
<keyword evidence="5" id="KW-0597">Phosphoprotein</keyword>
<dbReference type="OrthoDB" id="10252171at2759"/>
<organism evidence="14 15">
    <name type="scientific">Pachysolen tannophilus NRRL Y-2460</name>
    <dbReference type="NCBI Taxonomy" id="669874"/>
    <lineage>
        <taxon>Eukaryota</taxon>
        <taxon>Fungi</taxon>
        <taxon>Dikarya</taxon>
        <taxon>Ascomycota</taxon>
        <taxon>Saccharomycotina</taxon>
        <taxon>Pichiomycetes</taxon>
        <taxon>Pachysolenaceae</taxon>
        <taxon>Pachysolen</taxon>
    </lineage>
</organism>
<keyword evidence="4" id="KW-0723">Serine/threonine-protein kinase</keyword>
<evidence type="ECO:0000256" key="11">
    <source>
        <dbReference type="ARBA" id="ARBA00048679"/>
    </source>
</evidence>
<evidence type="ECO:0000256" key="12">
    <source>
        <dbReference type="SAM" id="MobiDB-lite"/>
    </source>
</evidence>
<evidence type="ECO:0000256" key="5">
    <source>
        <dbReference type="ARBA" id="ARBA00022553"/>
    </source>
</evidence>
<dbReference type="EC" id="2.7.11.1" evidence="2"/>
<dbReference type="PROSITE" id="PS50011">
    <property type="entry name" value="PROTEIN_KINASE_DOM"/>
    <property type="match status" value="1"/>
</dbReference>